<evidence type="ECO:0000256" key="4">
    <source>
        <dbReference type="ARBA" id="ARBA00022692"/>
    </source>
</evidence>
<evidence type="ECO:0000256" key="9">
    <source>
        <dbReference type="SAM" id="Phobius"/>
    </source>
</evidence>
<feature type="transmembrane region" description="Helical" evidence="9">
    <location>
        <begin position="118"/>
        <end position="140"/>
    </location>
</feature>
<reference evidence="10" key="2">
    <citation type="submission" date="2023-06" db="EMBL/GenBank/DDBJ databases">
        <authorList>
            <person name="Kobayashi Y."/>
            <person name="Kayamori A."/>
            <person name="Aoki K."/>
            <person name="Shiwa Y."/>
            <person name="Fujita N."/>
            <person name="Sugita T."/>
            <person name="Iwasaki W."/>
            <person name="Tanaka N."/>
            <person name="Takashima M."/>
        </authorList>
    </citation>
    <scope>NUCLEOTIDE SEQUENCE</scope>
    <source>
        <strain evidence="10">HIS016</strain>
    </source>
</reference>
<feature type="transmembrane region" description="Helical" evidence="9">
    <location>
        <begin position="229"/>
        <end position="247"/>
    </location>
</feature>
<evidence type="ECO:0000256" key="7">
    <source>
        <dbReference type="ARBA" id="ARBA00023136"/>
    </source>
</evidence>
<dbReference type="Proteomes" id="UP001222932">
    <property type="component" value="Unassembled WGS sequence"/>
</dbReference>
<evidence type="ECO:0000256" key="5">
    <source>
        <dbReference type="ARBA" id="ARBA00022824"/>
    </source>
</evidence>
<name>A0AAD3TZ06_9TREE</name>
<accession>A0AAD3TZ06</accession>
<keyword evidence="6 9" id="KW-1133">Transmembrane helix</keyword>
<dbReference type="Pfam" id="PF06699">
    <property type="entry name" value="PIG-F"/>
    <property type="match status" value="1"/>
</dbReference>
<protein>
    <recommendedName>
        <fullName evidence="12">PIG-F-domain-containing protein</fullName>
    </recommendedName>
</protein>
<evidence type="ECO:0000256" key="8">
    <source>
        <dbReference type="SAM" id="MobiDB-lite"/>
    </source>
</evidence>
<evidence type="ECO:0000256" key="6">
    <source>
        <dbReference type="ARBA" id="ARBA00022989"/>
    </source>
</evidence>
<keyword evidence="4 9" id="KW-0812">Transmembrane</keyword>
<dbReference type="GO" id="GO:0005789">
    <property type="term" value="C:endoplasmic reticulum membrane"/>
    <property type="evidence" value="ECO:0007669"/>
    <property type="project" value="UniProtKB-SubCell"/>
</dbReference>
<feature type="transmembrane region" description="Helical" evidence="9">
    <location>
        <begin position="21"/>
        <end position="44"/>
    </location>
</feature>
<evidence type="ECO:0008006" key="12">
    <source>
        <dbReference type="Google" id="ProtNLM"/>
    </source>
</evidence>
<dbReference type="InterPro" id="IPR009580">
    <property type="entry name" value="GPI_biosynthesis_protein_Pig-F"/>
</dbReference>
<keyword evidence="3" id="KW-0337">GPI-anchor biosynthesis</keyword>
<organism evidence="10 11">
    <name type="scientific">Cutaneotrichosporon spelunceum</name>
    <dbReference type="NCBI Taxonomy" id="1672016"/>
    <lineage>
        <taxon>Eukaryota</taxon>
        <taxon>Fungi</taxon>
        <taxon>Dikarya</taxon>
        <taxon>Basidiomycota</taxon>
        <taxon>Agaricomycotina</taxon>
        <taxon>Tremellomycetes</taxon>
        <taxon>Trichosporonales</taxon>
        <taxon>Trichosporonaceae</taxon>
        <taxon>Cutaneotrichosporon</taxon>
    </lineage>
</organism>
<dbReference type="GO" id="GO:0006506">
    <property type="term" value="P:GPI anchor biosynthetic process"/>
    <property type="evidence" value="ECO:0007669"/>
    <property type="project" value="UniProtKB-KW"/>
</dbReference>
<sequence>MFKLPRAPRAPKIPLAPAGTFALHNYFSALAYLALLLGSCITVLPRSSDYFATGGKRQRQSSSADRPEHPWLTPITASPASTAAWCAAGVAITMTWWGAKMARWWGAPETFGQRARDALLATAGTALLLLNALTLLGAPLSHILETALLALTLALLTAWPVVYVLGLPGLHGDSVLARWRMTRLVCATDAHDAKERALAYPLAGTLLGAWAGAVPLALDWDRPWQSWPLTPLVGALVGFVAGGYWAFIESALKALHQDIADEKASEAADAAKPSARKRKNKTK</sequence>
<keyword evidence="11" id="KW-1185">Reference proteome</keyword>
<comment type="subcellular location">
    <subcellularLocation>
        <location evidence="1">Endoplasmic reticulum membrane</location>
        <topology evidence="1">Multi-pass membrane protein</topology>
    </subcellularLocation>
</comment>
<reference evidence="10" key="1">
    <citation type="journal article" date="2023" name="BMC Genomics">
        <title>Chromosome-level genome assemblies of Cutaneotrichosporon spp. (Trichosporonales, Basidiomycota) reveal imbalanced evolution between nucleotide sequences and chromosome synteny.</title>
        <authorList>
            <person name="Kobayashi Y."/>
            <person name="Kayamori A."/>
            <person name="Aoki K."/>
            <person name="Shiwa Y."/>
            <person name="Matsutani M."/>
            <person name="Fujita N."/>
            <person name="Sugita T."/>
            <person name="Iwasaki W."/>
            <person name="Tanaka N."/>
            <person name="Takashima M."/>
        </authorList>
    </citation>
    <scope>NUCLEOTIDE SEQUENCE</scope>
    <source>
        <strain evidence="10">HIS016</strain>
    </source>
</reference>
<comment type="pathway">
    <text evidence="2">Glycolipid biosynthesis; glycosylphosphatidylinositol-anchor biosynthesis.</text>
</comment>
<feature type="transmembrane region" description="Helical" evidence="9">
    <location>
        <begin position="75"/>
        <end position="97"/>
    </location>
</feature>
<keyword evidence="7 9" id="KW-0472">Membrane</keyword>
<keyword evidence="5" id="KW-0256">Endoplasmic reticulum</keyword>
<evidence type="ECO:0000256" key="3">
    <source>
        <dbReference type="ARBA" id="ARBA00022502"/>
    </source>
</evidence>
<comment type="caution">
    <text evidence="10">The sequence shown here is derived from an EMBL/GenBank/DDBJ whole genome shotgun (WGS) entry which is preliminary data.</text>
</comment>
<evidence type="ECO:0000313" key="11">
    <source>
        <dbReference type="Proteomes" id="UP001222932"/>
    </source>
</evidence>
<feature type="transmembrane region" description="Helical" evidence="9">
    <location>
        <begin position="198"/>
        <end position="217"/>
    </location>
</feature>
<feature type="transmembrane region" description="Helical" evidence="9">
    <location>
        <begin position="146"/>
        <end position="170"/>
    </location>
</feature>
<dbReference type="AlphaFoldDB" id="A0AAD3TZ06"/>
<dbReference type="EMBL" id="BTCM01000007">
    <property type="protein sequence ID" value="GMK59358.1"/>
    <property type="molecule type" value="Genomic_DNA"/>
</dbReference>
<evidence type="ECO:0000313" key="10">
    <source>
        <dbReference type="EMBL" id="GMK59358.1"/>
    </source>
</evidence>
<evidence type="ECO:0000256" key="1">
    <source>
        <dbReference type="ARBA" id="ARBA00004477"/>
    </source>
</evidence>
<proteinExistence type="predicted"/>
<evidence type="ECO:0000256" key="2">
    <source>
        <dbReference type="ARBA" id="ARBA00004687"/>
    </source>
</evidence>
<feature type="region of interest" description="Disordered" evidence="8">
    <location>
        <begin position="53"/>
        <end position="72"/>
    </location>
</feature>
<gene>
    <name evidence="10" type="primary">GPI11</name>
    <name evidence="10" type="ORF">CspeluHIS016_0703730</name>
</gene>